<evidence type="ECO:0000313" key="13">
    <source>
        <dbReference type="EMBL" id="CAH0388804.1"/>
    </source>
</evidence>
<evidence type="ECO:0000313" key="14">
    <source>
        <dbReference type="Proteomes" id="UP001152759"/>
    </source>
</evidence>
<comment type="function">
    <text evidence="11">Catalyzes the hydrolysis of phosphatidylinositol-4,5-bisphosphate (PtdIns-4,5-P2) to phosphatidylinositol-4-phosphate (PtdIns-4-P).</text>
</comment>
<keyword evidence="7 11" id="KW-0378">Hydrolase</keyword>
<reference evidence="13" key="1">
    <citation type="submission" date="2021-12" db="EMBL/GenBank/DDBJ databases">
        <authorList>
            <person name="King R."/>
        </authorList>
    </citation>
    <scope>NUCLEOTIDE SEQUENCE</scope>
</reference>
<proteinExistence type="predicted"/>
<evidence type="ECO:0000256" key="12">
    <source>
        <dbReference type="SAM" id="MobiDB-lite"/>
    </source>
</evidence>
<keyword evidence="6 11" id="KW-0967">Endosome</keyword>
<protein>
    <recommendedName>
        <fullName evidence="4 11">Phosphatidylinositol-4,5-bisphosphate 4-phosphatase</fullName>
        <ecNumber evidence="4 11">3.1.3.78</ecNumber>
    </recommendedName>
</protein>
<comment type="catalytic activity">
    <reaction evidence="1 11">
        <text>a 1,2-diacyl-sn-glycero-3-phospho-(1D-myo-inositol-4,5-bisphosphate) + H2O = a 1,2-diacyl-sn-glycero-3-phospho-(1D-myo-inositol-5-phosphate) + phosphate</text>
        <dbReference type="Rhea" id="RHEA:25674"/>
        <dbReference type="ChEBI" id="CHEBI:15377"/>
        <dbReference type="ChEBI" id="CHEBI:43474"/>
        <dbReference type="ChEBI" id="CHEBI:57795"/>
        <dbReference type="ChEBI" id="CHEBI:58456"/>
        <dbReference type="EC" id="3.1.3.78"/>
    </reaction>
</comment>
<dbReference type="GO" id="GO:0046856">
    <property type="term" value="P:phosphatidylinositol dephosphorylation"/>
    <property type="evidence" value="ECO:0007669"/>
    <property type="project" value="InterPro"/>
</dbReference>
<dbReference type="OrthoDB" id="9939933at2759"/>
<dbReference type="EC" id="3.1.3.78" evidence="4 11"/>
<evidence type="ECO:0000256" key="6">
    <source>
        <dbReference type="ARBA" id="ARBA00022753"/>
    </source>
</evidence>
<feature type="transmembrane region" description="Helical" evidence="11">
    <location>
        <begin position="188"/>
        <end position="210"/>
    </location>
</feature>
<dbReference type="PANTHER" id="PTHR21014">
    <property type="entry name" value="PHOSPHATIDYLINOSITOL-4,5-BISPHOSPHATE 4-PHOSPHATASE"/>
    <property type="match status" value="1"/>
</dbReference>
<dbReference type="GO" id="GO:0030670">
    <property type="term" value="C:phagocytic vesicle membrane"/>
    <property type="evidence" value="ECO:0007669"/>
    <property type="project" value="TreeGrafter"/>
</dbReference>
<evidence type="ECO:0000256" key="8">
    <source>
        <dbReference type="ARBA" id="ARBA00022989"/>
    </source>
</evidence>
<dbReference type="AlphaFoldDB" id="A0A9P0F411"/>
<evidence type="ECO:0000256" key="1">
    <source>
        <dbReference type="ARBA" id="ARBA00001261"/>
    </source>
</evidence>
<feature type="region of interest" description="Disordered" evidence="12">
    <location>
        <begin position="1"/>
        <end position="50"/>
    </location>
</feature>
<feature type="compositionally biased region" description="Polar residues" evidence="12">
    <location>
        <begin position="16"/>
        <end position="35"/>
    </location>
</feature>
<sequence>MSDREDNEKKPLLRSGDQSEYNSASLRPSTENVSDVQVGPFELPPPYNASQPGGNPMVTCRVCQTMIDISGKRDQHVVKCSNCNEATPIKSAPPGKKYVRCPCNCLLICKSISVRIACPRPHCKRIINLAPSPVTPSLPVTPGMCRVSCIHCANTFLFNYLQNALARCPHCRKISSVGPDFAKNRGTLFLIVGFIFLLLGIGVTFGTYQYAKGHGGVYITYVGAFIIAIIAFWRSMYYYTMKISTIEGAL</sequence>
<evidence type="ECO:0000256" key="11">
    <source>
        <dbReference type="RuleBase" id="RU365008"/>
    </source>
</evidence>
<evidence type="ECO:0000256" key="9">
    <source>
        <dbReference type="ARBA" id="ARBA00023136"/>
    </source>
</evidence>
<dbReference type="PANTHER" id="PTHR21014:SF6">
    <property type="entry name" value="PHOSPHATIDYLINOSITOL-4,5-BISPHOSPHATE 4-PHOSPHATASE"/>
    <property type="match status" value="1"/>
</dbReference>
<name>A0A9P0F411_BEMTA</name>
<gene>
    <name evidence="13" type="ORF">BEMITA_LOCUS7691</name>
</gene>
<accession>A0A9P0F411</accession>
<keyword evidence="8 11" id="KW-1133">Transmembrane helix</keyword>
<dbReference type="GO" id="GO:0005886">
    <property type="term" value="C:plasma membrane"/>
    <property type="evidence" value="ECO:0007669"/>
    <property type="project" value="TreeGrafter"/>
</dbReference>
<dbReference type="Proteomes" id="UP001152759">
    <property type="component" value="Chromosome 4"/>
</dbReference>
<evidence type="ECO:0000256" key="7">
    <source>
        <dbReference type="ARBA" id="ARBA00022801"/>
    </source>
</evidence>
<dbReference type="GO" id="GO:0031902">
    <property type="term" value="C:late endosome membrane"/>
    <property type="evidence" value="ECO:0007669"/>
    <property type="project" value="UniProtKB-SubCell"/>
</dbReference>
<evidence type="ECO:0000256" key="2">
    <source>
        <dbReference type="ARBA" id="ARBA00004107"/>
    </source>
</evidence>
<keyword evidence="5 11" id="KW-0812">Transmembrane</keyword>
<keyword evidence="14" id="KW-1185">Reference proteome</keyword>
<dbReference type="GO" id="GO:0005765">
    <property type="term" value="C:lysosomal membrane"/>
    <property type="evidence" value="ECO:0007669"/>
    <property type="project" value="UniProtKB-SubCell"/>
</dbReference>
<evidence type="ECO:0000256" key="3">
    <source>
        <dbReference type="ARBA" id="ARBA00004155"/>
    </source>
</evidence>
<comment type="subcellular location">
    <subcellularLocation>
        <location evidence="2 11">Late endosome membrane</location>
        <topology evidence="2 11">Multi-pass membrane protein</topology>
    </subcellularLocation>
    <subcellularLocation>
        <location evidence="3 11">Lysosome membrane</location>
        <topology evidence="3 11">Multi-pass membrane protein</topology>
    </subcellularLocation>
</comment>
<evidence type="ECO:0000256" key="10">
    <source>
        <dbReference type="ARBA" id="ARBA00023228"/>
    </source>
</evidence>
<dbReference type="InterPro" id="IPR019178">
    <property type="entry name" value="PtdIns-P2-Ptase"/>
</dbReference>
<keyword evidence="9 11" id="KW-0472">Membrane</keyword>
<organism evidence="13 14">
    <name type="scientific">Bemisia tabaci</name>
    <name type="common">Sweetpotato whitefly</name>
    <name type="synonym">Aleurodes tabaci</name>
    <dbReference type="NCBI Taxonomy" id="7038"/>
    <lineage>
        <taxon>Eukaryota</taxon>
        <taxon>Metazoa</taxon>
        <taxon>Ecdysozoa</taxon>
        <taxon>Arthropoda</taxon>
        <taxon>Hexapoda</taxon>
        <taxon>Insecta</taxon>
        <taxon>Pterygota</taxon>
        <taxon>Neoptera</taxon>
        <taxon>Paraneoptera</taxon>
        <taxon>Hemiptera</taxon>
        <taxon>Sternorrhyncha</taxon>
        <taxon>Aleyrodoidea</taxon>
        <taxon>Aleyrodidae</taxon>
        <taxon>Aleyrodinae</taxon>
        <taxon>Bemisia</taxon>
    </lineage>
</organism>
<dbReference type="EMBL" id="OU963865">
    <property type="protein sequence ID" value="CAH0388804.1"/>
    <property type="molecule type" value="Genomic_DNA"/>
</dbReference>
<feature type="transmembrane region" description="Helical" evidence="11">
    <location>
        <begin position="216"/>
        <end position="233"/>
    </location>
</feature>
<feature type="compositionally biased region" description="Basic and acidic residues" evidence="12">
    <location>
        <begin position="1"/>
        <end position="11"/>
    </location>
</feature>
<dbReference type="GO" id="GO:0034597">
    <property type="term" value="F:phosphatidylinositol-4,5-bisphosphate 4-phosphatase activity"/>
    <property type="evidence" value="ECO:0007669"/>
    <property type="project" value="UniProtKB-EC"/>
</dbReference>
<keyword evidence="10 11" id="KW-0458">Lysosome</keyword>
<evidence type="ECO:0000256" key="4">
    <source>
        <dbReference type="ARBA" id="ARBA00012936"/>
    </source>
</evidence>
<dbReference type="KEGG" id="btab:109035975"/>
<dbReference type="Pfam" id="PF09788">
    <property type="entry name" value="Tmemb_55A"/>
    <property type="match status" value="1"/>
</dbReference>
<evidence type="ECO:0000256" key="5">
    <source>
        <dbReference type="ARBA" id="ARBA00022692"/>
    </source>
</evidence>